<dbReference type="InterPro" id="IPR036188">
    <property type="entry name" value="FAD/NAD-bd_sf"/>
</dbReference>
<dbReference type="PANTHER" id="PTHR11552">
    <property type="entry name" value="GLUCOSE-METHANOL-CHOLINE GMC OXIDOREDUCTASE"/>
    <property type="match status" value="1"/>
</dbReference>
<comment type="caution">
    <text evidence="8">The sequence shown here is derived from an EMBL/GenBank/DDBJ whole genome shotgun (WGS) entry which is preliminary data.</text>
</comment>
<keyword evidence="4 5" id="KW-0274">FAD</keyword>
<evidence type="ECO:0000256" key="5">
    <source>
        <dbReference type="PIRSR" id="PIRSR000137-2"/>
    </source>
</evidence>
<dbReference type="Gene3D" id="3.50.50.60">
    <property type="entry name" value="FAD/NAD(P)-binding domain"/>
    <property type="match status" value="1"/>
</dbReference>
<comment type="cofactor">
    <cofactor evidence="1 5">
        <name>FAD</name>
        <dbReference type="ChEBI" id="CHEBI:57692"/>
    </cofactor>
</comment>
<protein>
    <submittedName>
        <fullName evidence="8">Choline dehydrogenase</fullName>
        <ecNumber evidence="8">1.1.99.1</ecNumber>
    </submittedName>
</protein>
<feature type="domain" description="Glucose-methanol-choline oxidoreductase N-terminal" evidence="7">
    <location>
        <begin position="53"/>
        <end position="76"/>
    </location>
</feature>
<sequence>MSVLLVEAGGDDRDPAVVNPEMWPLNQGTERVWDFTTAPDPALNGRSLPYAMGRVLGGGGSVNVSIWIRGHRDDWDFFARETGDPAWGHDNVRRLFDRIESGPMWVQNTQDIHPYGEAVLAAAEENGFPRYANPNGALMNSERGTAPRQEIIRDGRRQSPYQSYVALRPRPNLTVLHDALVTEVLFDGNRAVGVKVRHAGQNLDIHASAEVVLSLGAVGTPKALMLSGVGEAAQLREHGIGVRAHLPGVGRNLNDHPVLAHVWHAADGADFSGPLESRAGVFWNLTSDAGDPPSILYAVPGAQTSQTVAARGGLPEHAATFLLGVRMHNTGQVRLASADPSVNPIIKTGFFTDPADSGSVLRALETARAIGMAPALKPFLKEEALPGPVGRDASLDYLRDAVQTFWHQSGTARMGRDDMAVLDSRLRVIGCEGLRVADASALPRVTVANTMAPSVLVGEQAAEFIRSDHGLSAGPEVSSATP</sequence>
<proteinExistence type="inferred from homology"/>
<dbReference type="Pfam" id="PF00732">
    <property type="entry name" value="GMC_oxred_N"/>
    <property type="match status" value="1"/>
</dbReference>
<dbReference type="PANTHER" id="PTHR11552:SF147">
    <property type="entry name" value="CHOLINE DEHYDROGENASE, MITOCHONDRIAL"/>
    <property type="match status" value="1"/>
</dbReference>
<evidence type="ECO:0000256" key="1">
    <source>
        <dbReference type="ARBA" id="ARBA00001974"/>
    </source>
</evidence>
<keyword evidence="3 6" id="KW-0285">Flavoprotein</keyword>
<dbReference type="EC" id="1.1.99.1" evidence="8"/>
<evidence type="ECO:0000256" key="2">
    <source>
        <dbReference type="ARBA" id="ARBA00010790"/>
    </source>
</evidence>
<dbReference type="Pfam" id="PF05199">
    <property type="entry name" value="GMC_oxred_C"/>
    <property type="match status" value="1"/>
</dbReference>
<dbReference type="Proteomes" id="UP001240236">
    <property type="component" value="Unassembled WGS sequence"/>
</dbReference>
<keyword evidence="8" id="KW-0560">Oxidoreductase</keyword>
<evidence type="ECO:0000256" key="4">
    <source>
        <dbReference type="ARBA" id="ARBA00022827"/>
    </source>
</evidence>
<dbReference type="GO" id="GO:0008812">
    <property type="term" value="F:choline dehydrogenase activity"/>
    <property type="evidence" value="ECO:0007669"/>
    <property type="project" value="UniProtKB-EC"/>
</dbReference>
<gene>
    <name evidence="8" type="ORF">J2S42_007821</name>
</gene>
<feature type="binding site" evidence="5">
    <location>
        <position position="181"/>
    </location>
    <ligand>
        <name>FAD</name>
        <dbReference type="ChEBI" id="CHEBI:57692"/>
    </ligand>
</feature>
<evidence type="ECO:0000313" key="8">
    <source>
        <dbReference type="EMBL" id="MDQ0371152.1"/>
    </source>
</evidence>
<feature type="binding site" evidence="5">
    <location>
        <begin position="406"/>
        <end position="407"/>
    </location>
    <ligand>
        <name>FAD</name>
        <dbReference type="ChEBI" id="CHEBI:57692"/>
    </ligand>
</feature>
<dbReference type="SUPFAM" id="SSF51905">
    <property type="entry name" value="FAD/NAD(P)-binding domain"/>
    <property type="match status" value="1"/>
</dbReference>
<keyword evidence="9" id="KW-1185">Reference proteome</keyword>
<name>A0AAE3W9W4_9ACTN</name>
<evidence type="ECO:0000256" key="6">
    <source>
        <dbReference type="RuleBase" id="RU003968"/>
    </source>
</evidence>
<evidence type="ECO:0000313" key="9">
    <source>
        <dbReference type="Proteomes" id="UP001240236"/>
    </source>
</evidence>
<dbReference type="PROSITE" id="PS00623">
    <property type="entry name" value="GMC_OXRED_1"/>
    <property type="match status" value="1"/>
</dbReference>
<organism evidence="8 9">
    <name type="scientific">Catenuloplanes indicus</name>
    <dbReference type="NCBI Taxonomy" id="137267"/>
    <lineage>
        <taxon>Bacteria</taxon>
        <taxon>Bacillati</taxon>
        <taxon>Actinomycetota</taxon>
        <taxon>Actinomycetes</taxon>
        <taxon>Micromonosporales</taxon>
        <taxon>Micromonosporaceae</taxon>
        <taxon>Catenuloplanes</taxon>
    </lineage>
</organism>
<reference evidence="8 9" key="1">
    <citation type="submission" date="2023-07" db="EMBL/GenBank/DDBJ databases">
        <title>Sequencing the genomes of 1000 actinobacteria strains.</title>
        <authorList>
            <person name="Klenk H.-P."/>
        </authorList>
    </citation>
    <scope>NUCLEOTIDE SEQUENCE [LARGE SCALE GENOMIC DNA]</scope>
    <source>
        <strain evidence="8 9">DSM 44709</strain>
    </source>
</reference>
<feature type="binding site" evidence="5">
    <location>
        <position position="55"/>
    </location>
    <ligand>
        <name>FAD</name>
        <dbReference type="ChEBI" id="CHEBI:57692"/>
    </ligand>
</feature>
<evidence type="ECO:0000256" key="3">
    <source>
        <dbReference type="ARBA" id="ARBA00022630"/>
    </source>
</evidence>
<accession>A0AAE3W9W4</accession>
<dbReference type="InterPro" id="IPR012132">
    <property type="entry name" value="GMC_OxRdtase"/>
</dbReference>
<comment type="similarity">
    <text evidence="2 6">Belongs to the GMC oxidoreductase family.</text>
</comment>
<dbReference type="InterPro" id="IPR007867">
    <property type="entry name" value="GMC_OxRtase_C"/>
</dbReference>
<dbReference type="InterPro" id="IPR000172">
    <property type="entry name" value="GMC_OxRdtase_N"/>
</dbReference>
<dbReference type="EMBL" id="JAUSUZ010000001">
    <property type="protein sequence ID" value="MDQ0371152.1"/>
    <property type="molecule type" value="Genomic_DNA"/>
</dbReference>
<dbReference type="PIRSF" id="PIRSF000137">
    <property type="entry name" value="Alcohol_oxidase"/>
    <property type="match status" value="1"/>
</dbReference>
<dbReference type="Gene3D" id="3.30.560.10">
    <property type="entry name" value="Glucose Oxidase, domain 3"/>
    <property type="match status" value="1"/>
</dbReference>
<evidence type="ECO:0000259" key="7">
    <source>
        <dbReference type="PROSITE" id="PS00623"/>
    </source>
</evidence>
<dbReference type="GO" id="GO:0050660">
    <property type="term" value="F:flavin adenine dinucleotide binding"/>
    <property type="evidence" value="ECO:0007669"/>
    <property type="project" value="InterPro"/>
</dbReference>
<dbReference type="AlphaFoldDB" id="A0AAE3W9W4"/>
<dbReference type="SUPFAM" id="SSF54373">
    <property type="entry name" value="FAD-linked reductases, C-terminal domain"/>
    <property type="match status" value="1"/>
</dbReference>